<dbReference type="OrthoDB" id="6905271at2"/>
<evidence type="ECO:0000313" key="5">
    <source>
        <dbReference type="Proteomes" id="UP000364291"/>
    </source>
</evidence>
<evidence type="ECO:0000259" key="1">
    <source>
        <dbReference type="PROSITE" id="PS50075"/>
    </source>
</evidence>
<dbReference type="EMBL" id="RWHX01000003">
    <property type="protein sequence ID" value="RSK85734.1"/>
    <property type="molecule type" value="Genomic_DNA"/>
</dbReference>
<evidence type="ECO:0000313" key="4">
    <source>
        <dbReference type="Proteomes" id="UP000270216"/>
    </source>
</evidence>
<dbReference type="Pfam" id="PF00550">
    <property type="entry name" value="PP-binding"/>
    <property type="match status" value="1"/>
</dbReference>
<dbReference type="InterPro" id="IPR036736">
    <property type="entry name" value="ACP-like_sf"/>
</dbReference>
<dbReference type="Proteomes" id="UP000270216">
    <property type="component" value="Unassembled WGS sequence"/>
</dbReference>
<dbReference type="EMBL" id="CABPSX010000008">
    <property type="protein sequence ID" value="VVG72858.1"/>
    <property type="molecule type" value="Genomic_DNA"/>
</dbReference>
<evidence type="ECO:0000313" key="3">
    <source>
        <dbReference type="EMBL" id="VVG72858.1"/>
    </source>
</evidence>
<name>A0A0B5FDQ7_9BURK</name>
<sequence length="79" mass="8630">MNINEIESKVAEIIGNIVLTQVEPDTLLIDSGLVDSLSAVDVVLAVEREFGVKVPPSEIDVYLESVHTLAEFIAEHKRA</sequence>
<feature type="domain" description="Carrier" evidence="1">
    <location>
        <begin position="1"/>
        <end position="77"/>
    </location>
</feature>
<dbReference type="KEGG" id="papi:SG18_06625"/>
<dbReference type="Proteomes" id="UP000364291">
    <property type="component" value="Unassembled WGS sequence"/>
</dbReference>
<dbReference type="PROSITE" id="PS50075">
    <property type="entry name" value="CARRIER"/>
    <property type="match status" value="1"/>
</dbReference>
<accession>A0A0B5FDQ7</accession>
<organism evidence="3 5">
    <name type="scientific">Pandoraea apista</name>
    <dbReference type="NCBI Taxonomy" id="93218"/>
    <lineage>
        <taxon>Bacteria</taxon>
        <taxon>Pseudomonadati</taxon>
        <taxon>Pseudomonadota</taxon>
        <taxon>Betaproteobacteria</taxon>
        <taxon>Burkholderiales</taxon>
        <taxon>Burkholderiaceae</taxon>
        <taxon>Pandoraea</taxon>
    </lineage>
</organism>
<protein>
    <submittedName>
        <fullName evidence="3">Acyl carrier protein</fullName>
    </submittedName>
</protein>
<dbReference type="SUPFAM" id="SSF47336">
    <property type="entry name" value="ACP-like"/>
    <property type="match status" value="1"/>
</dbReference>
<dbReference type="Gene3D" id="1.10.1200.10">
    <property type="entry name" value="ACP-like"/>
    <property type="match status" value="1"/>
</dbReference>
<reference evidence="2 4" key="1">
    <citation type="submission" date="2018-12" db="EMBL/GenBank/DDBJ databases">
        <title>Whole genome sequence of a Pandoraea apista isolate from a patient with cystic fibrosis.</title>
        <authorList>
            <person name="Kenna D.T."/>
            <person name="Turton J.F."/>
        </authorList>
    </citation>
    <scope>NUCLEOTIDE SEQUENCE [LARGE SCALE GENOMIC DNA]</scope>
    <source>
        <strain evidence="2 4">Pa13324</strain>
    </source>
</reference>
<dbReference type="InterPro" id="IPR009081">
    <property type="entry name" value="PP-bd_ACP"/>
</dbReference>
<keyword evidence="4" id="KW-1185">Reference proteome</keyword>
<dbReference type="STRING" id="93218.XM39_06640"/>
<dbReference type="GeneID" id="47012699"/>
<gene>
    <name evidence="2" type="ORF">EJE83_03215</name>
    <name evidence="3" type="ORF">PAP18089_03861</name>
</gene>
<evidence type="ECO:0000313" key="2">
    <source>
        <dbReference type="EMBL" id="RSK85734.1"/>
    </source>
</evidence>
<dbReference type="RefSeq" id="WP_042113284.1">
    <property type="nucleotide sequence ID" value="NZ_CABPSX010000008.1"/>
</dbReference>
<dbReference type="AlphaFoldDB" id="A0A0B5FDQ7"/>
<reference evidence="3 5" key="2">
    <citation type="submission" date="2019-08" db="EMBL/GenBank/DDBJ databases">
        <authorList>
            <person name="Peeters C."/>
        </authorList>
    </citation>
    <scope>NUCLEOTIDE SEQUENCE [LARGE SCALE GENOMIC DNA]</scope>
    <source>
        <strain evidence="3 5">LMG 18089</strain>
    </source>
</reference>
<proteinExistence type="predicted"/>